<dbReference type="Pfam" id="PF01569">
    <property type="entry name" value="PAP2"/>
    <property type="match status" value="1"/>
</dbReference>
<evidence type="ECO:0000313" key="4">
    <source>
        <dbReference type="Proteomes" id="UP001447842"/>
    </source>
</evidence>
<gene>
    <name evidence="3" type="ORF">WCY31_05430</name>
</gene>
<evidence type="ECO:0000256" key="1">
    <source>
        <dbReference type="SAM" id="Phobius"/>
    </source>
</evidence>
<evidence type="ECO:0000313" key="3">
    <source>
        <dbReference type="EMBL" id="XAU16150.1"/>
    </source>
</evidence>
<feature type="transmembrane region" description="Helical" evidence="1">
    <location>
        <begin position="7"/>
        <end position="26"/>
    </location>
</feature>
<protein>
    <submittedName>
        <fullName evidence="3">Phosphatase PAP2 family protein</fullName>
    </submittedName>
</protein>
<dbReference type="CDD" id="cd03396">
    <property type="entry name" value="PAP2_like_6"/>
    <property type="match status" value="1"/>
</dbReference>
<dbReference type="SMART" id="SM00014">
    <property type="entry name" value="acidPPc"/>
    <property type="match status" value="1"/>
</dbReference>
<dbReference type="SUPFAM" id="SSF48317">
    <property type="entry name" value="Acid phosphatase/Vanadium-dependent haloperoxidase"/>
    <property type="match status" value="1"/>
</dbReference>
<keyword evidence="1" id="KW-0812">Transmembrane</keyword>
<feature type="domain" description="Phosphatidic acid phosphatase type 2/haloperoxidase" evidence="2">
    <location>
        <begin position="94"/>
        <end position="212"/>
    </location>
</feature>
<feature type="transmembrane region" description="Helical" evidence="1">
    <location>
        <begin position="54"/>
        <end position="76"/>
    </location>
</feature>
<evidence type="ECO:0000259" key="2">
    <source>
        <dbReference type="SMART" id="SM00014"/>
    </source>
</evidence>
<feature type="transmembrane region" description="Helical" evidence="1">
    <location>
        <begin position="197"/>
        <end position="216"/>
    </location>
</feature>
<dbReference type="Gene3D" id="1.20.144.10">
    <property type="entry name" value="Phosphatidic acid phosphatase type 2/haloperoxidase"/>
    <property type="match status" value="1"/>
</dbReference>
<name>A0ABZ3HE70_9BACT</name>
<proteinExistence type="predicted"/>
<dbReference type="InterPro" id="IPR036938">
    <property type="entry name" value="PAP2/HPO_sf"/>
</dbReference>
<reference evidence="3 4" key="1">
    <citation type="submission" date="2024-03" db="EMBL/GenBank/DDBJ databases">
        <title>Sulfurimonas sp. HSL3-1.</title>
        <authorList>
            <person name="Wang S."/>
        </authorList>
    </citation>
    <scope>NUCLEOTIDE SEQUENCE [LARGE SCALE GENOMIC DNA]</scope>
    <source>
        <strain evidence="3 4">HSL3-1</strain>
    </source>
</reference>
<organism evidence="3 4">
    <name type="scientific">Sulfurimonas diazotrophicus</name>
    <dbReference type="NCBI Taxonomy" id="3131939"/>
    <lineage>
        <taxon>Bacteria</taxon>
        <taxon>Pseudomonadati</taxon>
        <taxon>Campylobacterota</taxon>
        <taxon>Epsilonproteobacteria</taxon>
        <taxon>Campylobacterales</taxon>
        <taxon>Sulfurimonadaceae</taxon>
        <taxon>Sulfurimonas</taxon>
    </lineage>
</organism>
<dbReference type="EMBL" id="CP147920">
    <property type="protein sequence ID" value="XAU16150.1"/>
    <property type="molecule type" value="Genomic_DNA"/>
</dbReference>
<keyword evidence="1" id="KW-1133">Transmembrane helix</keyword>
<feature type="transmembrane region" description="Helical" evidence="1">
    <location>
        <begin position="171"/>
        <end position="191"/>
    </location>
</feature>
<keyword evidence="4" id="KW-1185">Reference proteome</keyword>
<dbReference type="InterPro" id="IPR000326">
    <property type="entry name" value="PAP2/HPO"/>
</dbReference>
<accession>A0ABZ3HE70</accession>
<keyword evidence="1" id="KW-0472">Membrane</keyword>
<feature type="transmembrane region" description="Helical" evidence="1">
    <location>
        <begin position="92"/>
        <end position="111"/>
    </location>
</feature>
<dbReference type="RefSeq" id="WP_345973536.1">
    <property type="nucleotide sequence ID" value="NZ_CP147920.1"/>
</dbReference>
<feature type="transmembrane region" description="Helical" evidence="1">
    <location>
        <begin position="146"/>
        <end position="164"/>
    </location>
</feature>
<dbReference type="Proteomes" id="UP001447842">
    <property type="component" value="Chromosome"/>
</dbReference>
<sequence>MNKKILCIPAAAWGAMAVTALLLYFFPQIDIAVSSLFYTPGEGFVQGGTLWERFVYQSVGVVLAMVYVAALLLWLYNRISGRALLALSGKKLLYILLVAALGSGIFVNLVLKQNWGRPRPDQTTLFGSDRQFTPAFVMSDQRGKSFSSGHTSGAFALLALIFLARRHRKTVALAVIAYGTLVSLARIAAGGHFFSDVLVSIMIMYIVSGVLYARFFGCDTLSAGRE</sequence>